<reference evidence="1" key="1">
    <citation type="journal article" date="2010" name="J. Integr. Plant Biol.">
        <title>Insights into the bamboo genome: syntenic relationships to rice and sorghum.</title>
        <authorList>
            <person name="Gui Y.J."/>
            <person name="Zhou Y."/>
            <person name="Wang Y."/>
            <person name="Wang S."/>
            <person name="Wang S.Y."/>
            <person name="Hu Y."/>
            <person name="Bo S.P."/>
            <person name="Chen H."/>
            <person name="Zhou C.P."/>
            <person name="Ma N.X."/>
            <person name="Zhang T.Z."/>
            <person name="Fan L.J."/>
        </authorList>
    </citation>
    <scope>NUCLEOTIDE SEQUENCE</scope>
    <source>
        <tissue evidence="1">Shoot</tissue>
    </source>
</reference>
<dbReference type="EMBL" id="GQ252827">
    <property type="protein sequence ID" value="ADB85307.1"/>
    <property type="molecule type" value="Genomic_DNA"/>
</dbReference>
<name>D3IVG7_PHYED</name>
<dbReference type="PANTHER" id="PTHR45496">
    <property type="entry name" value="CHAPERONE DNAJ-DOMAIN SUPERFAMILY PROTEIN"/>
    <property type="match status" value="1"/>
</dbReference>
<proteinExistence type="predicted"/>
<organism evidence="1">
    <name type="scientific">Phyllostachys edulis</name>
    <name type="common">Tortoise shell bamboo</name>
    <name type="synonym">Bambusa edulis</name>
    <dbReference type="NCBI Taxonomy" id="38705"/>
    <lineage>
        <taxon>Eukaryota</taxon>
        <taxon>Viridiplantae</taxon>
        <taxon>Streptophyta</taxon>
        <taxon>Embryophyta</taxon>
        <taxon>Tracheophyta</taxon>
        <taxon>Spermatophyta</taxon>
        <taxon>Magnoliopsida</taxon>
        <taxon>Liliopsida</taxon>
        <taxon>Poales</taxon>
        <taxon>Poaceae</taxon>
        <taxon>BOP clade</taxon>
        <taxon>Bambusoideae</taxon>
        <taxon>Arundinarodae</taxon>
        <taxon>Arundinarieae</taxon>
        <taxon>Arundinariinae</taxon>
        <taxon>Phyllostachys</taxon>
    </lineage>
</organism>
<dbReference type="PANTHER" id="PTHR45496:SF33">
    <property type="entry name" value="J DOMAIN-CONTAINING PROTEIN"/>
    <property type="match status" value="1"/>
</dbReference>
<evidence type="ECO:0000313" key="1">
    <source>
        <dbReference type="EMBL" id="ADB85307.1"/>
    </source>
</evidence>
<dbReference type="AlphaFoldDB" id="D3IVG7"/>
<accession>D3IVG7</accession>
<sequence length="198" mass="21793">MAEKLLIAHDHEGCNQFVSQALVDDPRTPGPDDLVVAAADPANAILSLNSTIPASHDPNVIYSHYRRLCLLLNRSHPDRPCSLAFADAARLVVDSWTFLYDPLRKASHDAAASTASLATCSPATAGSFCDAAVKARATNRRRSGSRRRMCRMRQRFGWPARPAATCIKRLNRAVHRVLSNATIQHKRGIFSQMEPSHL</sequence>
<dbReference type="InterPro" id="IPR053052">
    <property type="entry name" value="Imprinting_Balance_Reg"/>
</dbReference>
<protein>
    <submittedName>
        <fullName evidence="1">Putative AHM1</fullName>
    </submittedName>
</protein>